<dbReference type="AlphaFoldDB" id="A0A0P1ABR7"/>
<proteinExistence type="predicted"/>
<sequence length="84" mass="10012">MRDPISLWLMIMMRAAYTRVNAQVSKLHRYSPIEKSRVELLDIRKRRVEILSVTCACIIRQLLESYDKIDSRWSHAERTLEAHI</sequence>
<name>A0A0P1ABR7_PLAHL</name>
<accession>A0A0P1ABR7</accession>
<evidence type="ECO:0000313" key="2">
    <source>
        <dbReference type="Proteomes" id="UP000054928"/>
    </source>
</evidence>
<dbReference type="EMBL" id="CCYD01000321">
    <property type="protein sequence ID" value="CEG38367.1"/>
    <property type="molecule type" value="Genomic_DNA"/>
</dbReference>
<keyword evidence="2" id="KW-1185">Reference proteome</keyword>
<organism evidence="1 2">
    <name type="scientific">Plasmopara halstedii</name>
    <name type="common">Downy mildew of sunflower</name>
    <dbReference type="NCBI Taxonomy" id="4781"/>
    <lineage>
        <taxon>Eukaryota</taxon>
        <taxon>Sar</taxon>
        <taxon>Stramenopiles</taxon>
        <taxon>Oomycota</taxon>
        <taxon>Peronosporomycetes</taxon>
        <taxon>Peronosporales</taxon>
        <taxon>Peronosporaceae</taxon>
        <taxon>Plasmopara</taxon>
    </lineage>
</organism>
<reference evidence="2" key="1">
    <citation type="submission" date="2014-09" db="EMBL/GenBank/DDBJ databases">
        <authorList>
            <person name="Sharma Rahul"/>
            <person name="Thines Marco"/>
        </authorList>
    </citation>
    <scope>NUCLEOTIDE SEQUENCE [LARGE SCALE GENOMIC DNA]</scope>
</reference>
<dbReference type="GeneID" id="36403501"/>
<dbReference type="RefSeq" id="XP_024574736.1">
    <property type="nucleotide sequence ID" value="XM_024723795.1"/>
</dbReference>
<protein>
    <submittedName>
        <fullName evidence="1">Uncharacterized protein</fullName>
    </submittedName>
</protein>
<evidence type="ECO:0000313" key="1">
    <source>
        <dbReference type="EMBL" id="CEG38367.1"/>
    </source>
</evidence>
<dbReference type="Proteomes" id="UP000054928">
    <property type="component" value="Unassembled WGS sequence"/>
</dbReference>